<protein>
    <recommendedName>
        <fullName evidence="4">Porin</fullName>
    </recommendedName>
</protein>
<proteinExistence type="predicted"/>
<evidence type="ECO:0000313" key="3">
    <source>
        <dbReference type="Proteomes" id="UP000305109"/>
    </source>
</evidence>
<gene>
    <name evidence="2" type="ORF">FCG67_02200</name>
</gene>
<feature type="signal peptide" evidence="1">
    <location>
        <begin position="1"/>
        <end position="29"/>
    </location>
</feature>
<evidence type="ECO:0000313" key="2">
    <source>
        <dbReference type="EMBL" id="TJZ81457.1"/>
    </source>
</evidence>
<feature type="chain" id="PRO_5047232693" description="Porin" evidence="1">
    <location>
        <begin position="30"/>
        <end position="203"/>
    </location>
</feature>
<evidence type="ECO:0008006" key="4">
    <source>
        <dbReference type="Google" id="ProtNLM"/>
    </source>
</evidence>
<dbReference type="EMBL" id="SUMD01000001">
    <property type="protein sequence ID" value="TJZ81457.1"/>
    <property type="molecule type" value="Genomic_DNA"/>
</dbReference>
<dbReference type="RefSeq" id="WP_136906692.1">
    <property type="nucleotide sequence ID" value="NZ_SUMD01000001.1"/>
</dbReference>
<accession>A0ABY2RR55</accession>
<keyword evidence="1" id="KW-0732">Signal</keyword>
<evidence type="ECO:0000256" key="1">
    <source>
        <dbReference type="SAM" id="SignalP"/>
    </source>
</evidence>
<organism evidence="2 3">
    <name type="scientific">Rhodococcus oryzae</name>
    <dbReference type="NCBI Taxonomy" id="2571143"/>
    <lineage>
        <taxon>Bacteria</taxon>
        <taxon>Bacillati</taxon>
        <taxon>Actinomycetota</taxon>
        <taxon>Actinomycetes</taxon>
        <taxon>Mycobacteriales</taxon>
        <taxon>Nocardiaceae</taxon>
        <taxon>Rhodococcus</taxon>
    </lineage>
</organism>
<reference evidence="2 3" key="1">
    <citation type="submission" date="2019-04" db="EMBL/GenBank/DDBJ databases">
        <title>Rhodococcus oryzae sp. nov., a novel actinomycete isolated from rhizosphere soil of rice (Oryza sativa L.).</title>
        <authorList>
            <person name="Li C."/>
        </authorList>
    </citation>
    <scope>NUCLEOTIDE SEQUENCE [LARGE SCALE GENOMIC DNA]</scope>
    <source>
        <strain evidence="2 3">NEAU-CX67</strain>
    </source>
</reference>
<comment type="caution">
    <text evidence="2">The sequence shown here is derived from an EMBL/GenBank/DDBJ whole genome shotgun (WGS) entry which is preliminary data.</text>
</comment>
<name>A0ABY2RR55_9NOCA</name>
<dbReference type="Proteomes" id="UP000305109">
    <property type="component" value="Unassembled WGS sequence"/>
</dbReference>
<sequence length="203" mass="21811">MYTLLRRVATAAAATTVLTAGLLTGIATAAPVDEGAAVTVTTDQYRVDKEVLGGNVKALGSSVEYRTRVSTVDGQSRHLDRIFDTYKQGLTFLDGKLSLIAPDGAKTLIDDVPLNDPWNHRVSVDPGNLWLAPGWTYEFDVRYLINANQFAPGDVLEGGTWFDTWNAAGTATDWNLHFARDPIGIKVHIVESPFGTGSSGSAS</sequence>
<keyword evidence="3" id="KW-1185">Reference proteome</keyword>